<dbReference type="InterPro" id="IPR052769">
    <property type="entry name" value="TPR_domain_protein"/>
</dbReference>
<dbReference type="Gene3D" id="1.25.40.10">
    <property type="entry name" value="Tetratricopeptide repeat domain"/>
    <property type="match status" value="1"/>
</dbReference>
<dbReference type="InterPro" id="IPR013105">
    <property type="entry name" value="TPR_2"/>
</dbReference>
<dbReference type="SMART" id="SM00028">
    <property type="entry name" value="TPR"/>
    <property type="match status" value="3"/>
</dbReference>
<evidence type="ECO:0000256" key="4">
    <source>
        <dbReference type="SAM" id="MobiDB-lite"/>
    </source>
</evidence>
<dbReference type="Pfam" id="PF07719">
    <property type="entry name" value="TPR_2"/>
    <property type="match status" value="1"/>
</dbReference>
<dbReference type="OrthoDB" id="1872379at2759"/>
<dbReference type="EMBL" id="ACOU01000004">
    <property type="protein sequence ID" value="EKX72788.1"/>
    <property type="molecule type" value="Genomic_DNA"/>
</dbReference>
<proteinExistence type="predicted"/>
<keyword evidence="2 3" id="KW-0802">TPR repeat</keyword>
<feature type="compositionally biased region" description="Acidic residues" evidence="4">
    <location>
        <begin position="7"/>
        <end position="20"/>
    </location>
</feature>
<evidence type="ECO:0000256" key="3">
    <source>
        <dbReference type="PROSITE-ProRule" id="PRU00339"/>
    </source>
</evidence>
<evidence type="ECO:0000313" key="5">
    <source>
        <dbReference type="EMBL" id="EKX72788.1"/>
    </source>
</evidence>
<keyword evidence="6" id="KW-1185">Reference proteome</keyword>
<dbReference type="InterPro" id="IPR011990">
    <property type="entry name" value="TPR-like_helical_dom_sf"/>
</dbReference>
<protein>
    <submittedName>
        <fullName evidence="5">Uncharacterized protein</fullName>
    </submittedName>
</protein>
<evidence type="ECO:0000256" key="1">
    <source>
        <dbReference type="ARBA" id="ARBA00022737"/>
    </source>
</evidence>
<dbReference type="PANTHER" id="PTHR46014:SF1">
    <property type="entry name" value="TETRATRICOPEPTIDE REPEAT PROTEIN 1"/>
    <property type="match status" value="1"/>
</dbReference>
<evidence type="ECO:0000313" key="6">
    <source>
        <dbReference type="Proteomes" id="UP000031512"/>
    </source>
</evidence>
<comment type="caution">
    <text evidence="5">The sequence shown here is derived from an EMBL/GenBank/DDBJ whole genome shotgun (WGS) entry which is preliminary data.</text>
</comment>
<dbReference type="GeneID" id="15804423"/>
<dbReference type="AlphaFoldDB" id="L1LCB6"/>
<feature type="repeat" description="TPR" evidence="3">
    <location>
        <begin position="52"/>
        <end position="85"/>
    </location>
</feature>
<keyword evidence="1" id="KW-0677">Repeat</keyword>
<feature type="repeat" description="TPR" evidence="3">
    <location>
        <begin position="126"/>
        <end position="159"/>
    </location>
</feature>
<dbReference type="Proteomes" id="UP000031512">
    <property type="component" value="Unassembled WGS sequence"/>
</dbReference>
<dbReference type="Pfam" id="PF13181">
    <property type="entry name" value="TPR_8"/>
    <property type="match status" value="1"/>
</dbReference>
<dbReference type="PROSITE" id="PS50005">
    <property type="entry name" value="TPR"/>
    <property type="match status" value="2"/>
</dbReference>
<organism evidence="5 6">
    <name type="scientific">Theileria equi strain WA</name>
    <dbReference type="NCBI Taxonomy" id="1537102"/>
    <lineage>
        <taxon>Eukaryota</taxon>
        <taxon>Sar</taxon>
        <taxon>Alveolata</taxon>
        <taxon>Apicomplexa</taxon>
        <taxon>Aconoidasida</taxon>
        <taxon>Piroplasmida</taxon>
        <taxon>Theileriidae</taxon>
        <taxon>Theileria</taxon>
    </lineage>
</organism>
<dbReference type="SUPFAM" id="SSF48452">
    <property type="entry name" value="TPR-like"/>
    <property type="match status" value="1"/>
</dbReference>
<dbReference type="VEuPathDB" id="PiroplasmaDB:BEWA_013470"/>
<sequence>MEAPKDDEIEPNEWYDDEGGNDASTAVKTEVNGCLGDINSHGESDLFGNKSPTFLKERGNLHFKEERYEEAIEWYTKAIMRLEYSENDVLRAQILCNRAACHQALKSWETSIQDCNDAICFDGSYAKAFVRRSVGYENIKSYQRALADLKKAIELDPTLEDKYKARRDQLKKHADVEFEREKTEMMGKLKDFGNTMLGKFGLSLDNFKVNKNENGSYNIQFQQ</sequence>
<accession>L1LCB6</accession>
<name>L1LCB6_THEEQ</name>
<dbReference type="RefSeq" id="XP_004832240.1">
    <property type="nucleotide sequence ID" value="XM_004832183.1"/>
</dbReference>
<feature type="region of interest" description="Disordered" evidence="4">
    <location>
        <begin position="1"/>
        <end position="24"/>
    </location>
</feature>
<evidence type="ECO:0000256" key="2">
    <source>
        <dbReference type="ARBA" id="ARBA00022803"/>
    </source>
</evidence>
<dbReference type="KEGG" id="beq:BEWA_013470"/>
<gene>
    <name evidence="5" type="ORF">BEWA_013470</name>
</gene>
<dbReference type="InterPro" id="IPR019734">
    <property type="entry name" value="TPR_rpt"/>
</dbReference>
<reference evidence="5 6" key="1">
    <citation type="journal article" date="2012" name="BMC Genomics">
        <title>Comparative genomic analysis and phylogenetic position of Theileria equi.</title>
        <authorList>
            <person name="Kappmeyer L.S."/>
            <person name="Thiagarajan M."/>
            <person name="Herndon D.R."/>
            <person name="Ramsay J.D."/>
            <person name="Caler E."/>
            <person name="Djikeng A."/>
            <person name="Gillespie J.J."/>
            <person name="Lau A.O."/>
            <person name="Roalson E.H."/>
            <person name="Silva J.C."/>
            <person name="Silva M.G."/>
            <person name="Suarez C.E."/>
            <person name="Ueti M.W."/>
            <person name="Nene V.M."/>
            <person name="Mealey R.H."/>
            <person name="Knowles D.P."/>
            <person name="Brayton K.A."/>
        </authorList>
    </citation>
    <scope>NUCLEOTIDE SEQUENCE [LARGE SCALE GENOMIC DNA]</scope>
    <source>
        <strain evidence="5 6">WA</strain>
    </source>
</reference>
<dbReference type="eggNOG" id="KOG4234">
    <property type="taxonomic scope" value="Eukaryota"/>
</dbReference>
<dbReference type="PANTHER" id="PTHR46014">
    <property type="entry name" value="TETRATRICOPEPTIDE REPEAT PROTEIN 1"/>
    <property type="match status" value="1"/>
</dbReference>